<sequence length="306" mass="32935">MEPQKDFAVIDAAPEGQRSWANRWHSMVLLSDARRSALPQFPFPGEQSRYPRPDEMLDYLASVEAELGVRTVWGVRAQKVTQIGAGFTLQLSTSSGDIQTRNVVCATGAATVPQVPEWSQALTVPGIVLHSSEYQYPAQLPPGSVLVVGGGNSGVRLAEELRGSHDVTLSSRTRRRYRAREHYASAAGSTLSWLSRVRRPEPVFSDQAHLSPEITRASAVVGAGGATVTFADGSQMQPVSVILATGYAPGVSWLPEQHSGRPLRTKTSVPGLFVAGIPSHSLRGADTIPGAWRDALTIAHQITDRP</sequence>
<dbReference type="PANTHER" id="PTHR43539">
    <property type="entry name" value="FLAVIN-BINDING MONOOXYGENASE-LIKE PROTEIN (AFU_ORTHOLOGUE AFUA_4G09220)"/>
    <property type="match status" value="1"/>
</dbReference>
<accession>A0ABQ1RXJ7</accession>
<dbReference type="PANTHER" id="PTHR43539:SF78">
    <property type="entry name" value="FLAVIN-CONTAINING MONOOXYGENASE"/>
    <property type="match status" value="1"/>
</dbReference>
<dbReference type="InterPro" id="IPR050982">
    <property type="entry name" value="Auxin_biosynth/cation_transpt"/>
</dbReference>
<comment type="caution">
    <text evidence="2">The sequence shown here is derived from an EMBL/GenBank/DDBJ whole genome shotgun (WGS) entry which is preliminary data.</text>
</comment>
<proteinExistence type="predicted"/>
<evidence type="ECO:0000313" key="2">
    <source>
        <dbReference type="EMBL" id="GGD86463.1"/>
    </source>
</evidence>
<protein>
    <submittedName>
        <fullName evidence="2">Oxidoreductase</fullName>
    </submittedName>
</protein>
<keyword evidence="1" id="KW-0560">Oxidoreductase</keyword>
<dbReference type="Proteomes" id="UP000629365">
    <property type="component" value="Unassembled WGS sequence"/>
</dbReference>
<keyword evidence="3" id="KW-1185">Reference proteome</keyword>
<gene>
    <name evidence="2" type="primary">noxC</name>
    <name evidence="2" type="ORF">GCM10007269_31690</name>
</gene>
<organism evidence="2 3">
    <name type="scientific">Microbacterium murale</name>
    <dbReference type="NCBI Taxonomy" id="1081040"/>
    <lineage>
        <taxon>Bacteria</taxon>
        <taxon>Bacillati</taxon>
        <taxon>Actinomycetota</taxon>
        <taxon>Actinomycetes</taxon>
        <taxon>Micrococcales</taxon>
        <taxon>Microbacteriaceae</taxon>
        <taxon>Microbacterium</taxon>
    </lineage>
</organism>
<dbReference type="PRINTS" id="PR00469">
    <property type="entry name" value="PNDRDTASEII"/>
</dbReference>
<dbReference type="Pfam" id="PF13738">
    <property type="entry name" value="Pyr_redox_3"/>
    <property type="match status" value="1"/>
</dbReference>
<reference evidence="3" key="1">
    <citation type="journal article" date="2019" name="Int. J. Syst. Evol. Microbiol.">
        <title>The Global Catalogue of Microorganisms (GCM) 10K type strain sequencing project: providing services to taxonomists for standard genome sequencing and annotation.</title>
        <authorList>
            <consortium name="The Broad Institute Genomics Platform"/>
            <consortium name="The Broad Institute Genome Sequencing Center for Infectious Disease"/>
            <person name="Wu L."/>
            <person name="Ma J."/>
        </authorList>
    </citation>
    <scope>NUCLEOTIDE SEQUENCE [LARGE SCALE GENOMIC DNA]</scope>
    <source>
        <strain evidence="3">CCM 7640</strain>
    </source>
</reference>
<dbReference type="SUPFAM" id="SSF51905">
    <property type="entry name" value="FAD/NAD(P)-binding domain"/>
    <property type="match status" value="2"/>
</dbReference>
<dbReference type="Gene3D" id="3.50.50.60">
    <property type="entry name" value="FAD/NAD(P)-binding domain"/>
    <property type="match status" value="1"/>
</dbReference>
<evidence type="ECO:0000256" key="1">
    <source>
        <dbReference type="ARBA" id="ARBA00023002"/>
    </source>
</evidence>
<evidence type="ECO:0000313" key="3">
    <source>
        <dbReference type="Proteomes" id="UP000629365"/>
    </source>
</evidence>
<name>A0ABQ1RXJ7_9MICO</name>
<dbReference type="EMBL" id="BMCM01000006">
    <property type="protein sequence ID" value="GGD86463.1"/>
    <property type="molecule type" value="Genomic_DNA"/>
</dbReference>
<dbReference type="InterPro" id="IPR036188">
    <property type="entry name" value="FAD/NAD-bd_sf"/>
</dbReference>